<evidence type="ECO:0000313" key="3">
    <source>
        <dbReference type="Proteomes" id="UP000009881"/>
    </source>
</evidence>
<dbReference type="STRING" id="1238182.C882_3176"/>
<feature type="compositionally biased region" description="Low complexity" evidence="1">
    <location>
        <begin position="7"/>
        <end position="16"/>
    </location>
</feature>
<name>K9H3J2_9PROT</name>
<organism evidence="2 3">
    <name type="scientific">Caenispirillum salinarum AK4</name>
    <dbReference type="NCBI Taxonomy" id="1238182"/>
    <lineage>
        <taxon>Bacteria</taxon>
        <taxon>Pseudomonadati</taxon>
        <taxon>Pseudomonadota</taxon>
        <taxon>Alphaproteobacteria</taxon>
        <taxon>Rhodospirillales</taxon>
        <taxon>Novispirillaceae</taxon>
        <taxon>Caenispirillum</taxon>
    </lineage>
</organism>
<evidence type="ECO:0000313" key="2">
    <source>
        <dbReference type="EMBL" id="EKV32112.1"/>
    </source>
</evidence>
<evidence type="ECO:0000256" key="1">
    <source>
        <dbReference type="SAM" id="MobiDB-lite"/>
    </source>
</evidence>
<dbReference type="EMBL" id="ANHY01000004">
    <property type="protein sequence ID" value="EKV32112.1"/>
    <property type="molecule type" value="Genomic_DNA"/>
</dbReference>
<gene>
    <name evidence="2" type="ORF">C882_3176</name>
</gene>
<comment type="caution">
    <text evidence="2">The sequence shown here is derived from an EMBL/GenBank/DDBJ whole genome shotgun (WGS) entry which is preliminary data.</text>
</comment>
<feature type="region of interest" description="Disordered" evidence="1">
    <location>
        <begin position="1"/>
        <end position="22"/>
    </location>
</feature>
<protein>
    <submittedName>
        <fullName evidence="2">Uncharacterized protein</fullName>
    </submittedName>
</protein>
<proteinExistence type="predicted"/>
<reference evidence="2 3" key="1">
    <citation type="journal article" date="2013" name="Genome Announc.">
        <title>Draft Genome Sequence of an Alphaproteobacterium, Caenispirillum salinarum AK4(T), Isolated from a Solar Saltern.</title>
        <authorList>
            <person name="Khatri I."/>
            <person name="Singh A."/>
            <person name="Korpole S."/>
            <person name="Pinnaka A.K."/>
            <person name="Subramanian S."/>
        </authorList>
    </citation>
    <scope>NUCLEOTIDE SEQUENCE [LARGE SCALE GENOMIC DNA]</scope>
    <source>
        <strain evidence="2 3">AK4</strain>
    </source>
</reference>
<accession>K9H3J2</accession>
<dbReference type="AlphaFoldDB" id="K9H3J2"/>
<dbReference type="Proteomes" id="UP000009881">
    <property type="component" value="Unassembled WGS sequence"/>
</dbReference>
<keyword evidence="3" id="KW-1185">Reference proteome</keyword>
<sequence length="45" mass="4860">MNGIGGARQAAPAPRAKGCAVSPNRRLPQHLFRYRGDFFTAITTS</sequence>